<dbReference type="EMBL" id="JANBQF010000012">
    <property type="protein sequence ID" value="KAJ2008069.1"/>
    <property type="molecule type" value="Genomic_DNA"/>
</dbReference>
<keyword evidence="1" id="KW-1133">Transmembrane helix</keyword>
<protein>
    <submittedName>
        <fullName evidence="3">Uncharacterized protein</fullName>
    </submittedName>
</protein>
<keyword evidence="1" id="KW-0812">Transmembrane</keyword>
<dbReference type="Proteomes" id="UP001150907">
    <property type="component" value="Unassembled WGS sequence"/>
</dbReference>
<reference evidence="3" key="1">
    <citation type="submission" date="2022-07" db="EMBL/GenBank/DDBJ databases">
        <title>Phylogenomic reconstructions and comparative analyses of Kickxellomycotina fungi.</title>
        <authorList>
            <person name="Reynolds N.K."/>
            <person name="Stajich J.E."/>
            <person name="Barry K."/>
            <person name="Grigoriev I.V."/>
            <person name="Crous P."/>
            <person name="Smith M.E."/>
        </authorList>
    </citation>
    <scope>NUCLEOTIDE SEQUENCE</scope>
    <source>
        <strain evidence="3">IMI 214461</strain>
    </source>
</reference>
<gene>
    <name evidence="3" type="ORF">H4R26_000413</name>
</gene>
<keyword evidence="2" id="KW-0732">Signal</keyword>
<evidence type="ECO:0000313" key="4">
    <source>
        <dbReference type="Proteomes" id="UP001150907"/>
    </source>
</evidence>
<evidence type="ECO:0000256" key="2">
    <source>
        <dbReference type="SAM" id="SignalP"/>
    </source>
</evidence>
<feature type="transmembrane region" description="Helical" evidence="1">
    <location>
        <begin position="66"/>
        <end position="90"/>
    </location>
</feature>
<comment type="caution">
    <text evidence="3">The sequence shown here is derived from an EMBL/GenBank/DDBJ whole genome shotgun (WGS) entry which is preliminary data.</text>
</comment>
<evidence type="ECO:0000313" key="3">
    <source>
        <dbReference type="EMBL" id="KAJ2008069.1"/>
    </source>
</evidence>
<feature type="chain" id="PRO_5040719981" evidence="2">
    <location>
        <begin position="26"/>
        <end position="147"/>
    </location>
</feature>
<evidence type="ECO:0000256" key="1">
    <source>
        <dbReference type="SAM" id="Phobius"/>
    </source>
</evidence>
<feature type="signal peptide" evidence="2">
    <location>
        <begin position="1"/>
        <end position="25"/>
    </location>
</feature>
<dbReference type="OrthoDB" id="5570179at2759"/>
<sequence length="147" mass="15861">MDKTIAIRHHALAALCICFAGMAAAETISVDCIIVGESECARLKALSATIGSADAKTIVSSPYTNYLIAAAVASVTAVVCIVVIIGLVLYARKRRARTIQEKTIAEQRSYEWDTTAVNTPTSSISDKTTYAYEEEVLFRLDVPINCL</sequence>
<keyword evidence="4" id="KW-1185">Reference proteome</keyword>
<accession>A0A9W8BGV7</accession>
<dbReference type="AlphaFoldDB" id="A0A9W8BGV7"/>
<organism evidence="3 4">
    <name type="scientific">Coemansia thaxteri</name>
    <dbReference type="NCBI Taxonomy" id="2663907"/>
    <lineage>
        <taxon>Eukaryota</taxon>
        <taxon>Fungi</taxon>
        <taxon>Fungi incertae sedis</taxon>
        <taxon>Zoopagomycota</taxon>
        <taxon>Kickxellomycotina</taxon>
        <taxon>Kickxellomycetes</taxon>
        <taxon>Kickxellales</taxon>
        <taxon>Kickxellaceae</taxon>
        <taxon>Coemansia</taxon>
    </lineage>
</organism>
<name>A0A9W8BGV7_9FUNG</name>
<keyword evidence="1" id="KW-0472">Membrane</keyword>
<proteinExistence type="predicted"/>